<feature type="compositionally biased region" description="Basic and acidic residues" evidence="2">
    <location>
        <begin position="165"/>
        <end position="179"/>
    </location>
</feature>
<feature type="compositionally biased region" description="Polar residues" evidence="2">
    <location>
        <begin position="526"/>
        <end position="535"/>
    </location>
</feature>
<evidence type="ECO:0000313" key="3">
    <source>
        <dbReference type="EMBL" id="CAG8984025.1"/>
    </source>
</evidence>
<feature type="compositionally biased region" description="Basic and acidic residues" evidence="2">
    <location>
        <begin position="575"/>
        <end position="587"/>
    </location>
</feature>
<feature type="compositionally biased region" description="Polar residues" evidence="2">
    <location>
        <begin position="36"/>
        <end position="47"/>
    </location>
</feature>
<dbReference type="EMBL" id="CAJVRM010000749">
    <property type="protein sequence ID" value="CAG8984025.1"/>
    <property type="molecule type" value="Genomic_DNA"/>
</dbReference>
<evidence type="ECO:0000313" key="4">
    <source>
        <dbReference type="Proteomes" id="UP000701801"/>
    </source>
</evidence>
<protein>
    <submittedName>
        <fullName evidence="3">Uncharacterized protein</fullName>
    </submittedName>
</protein>
<feature type="compositionally biased region" description="Polar residues" evidence="2">
    <location>
        <begin position="442"/>
        <end position="453"/>
    </location>
</feature>
<feature type="coiled-coil region" evidence="1">
    <location>
        <begin position="301"/>
        <end position="328"/>
    </location>
</feature>
<name>A0A9N9M3K5_9HELO</name>
<sequence length="975" mass="110166">MRHVPIVSKYFPELLPILARKWEQIPSDLVVHCGSASNSSVGSTLDYSSAGDFEEAEEARQAEENAVSGTSKVEEKNPNPEESSFQKLGSSQEIKLLINSTISQDHTGGLDQSEDAVLVALAQKLSKPQAISFGSPSQNEEQGTEEKSAWMMEDFKGANSRKLGRRDLDAMSRRPRESSPDWGGHPMRDLSQVMAERVVERTTRRPTYQAPRVSYGDTGRSPRVRYSPVLQSSSPPMPSAGKQRPLDPFDRIDAYSEGDSAAWIPEYELKEAMAERQKPPLLSHTTVEDEFEKPALREEMNKYLEQALKATDEELRKAQRALSNMTSEENSNMAESELDPITYYFACLKDKAQPSQGIEHAVKSRITQPSIDKKSENLENPGKGKCPSEASDEAVFSKLEDLRSLLTPEEQLNIGSCIGKKPYIGKRGTFKFSLRKRRPSGCTASLSNSTKASSYPEAREADHTSTASISMSPRMKPTSECGSPNRGTRKGNPPRSSLPISTVRQVKSPSLTAELLQNTGRERSNRGISNTSIGDRSNKKSNVDSPSSQTPASRLTGQLMGGKIASTSSTLPPILREDRAAMVDPKPRAKPSSPISHSEQAEDLCQDRDQQKQASSQSSDLLIIRGLQQRIAKLQQEKERGPKYRVKEEEATRVQIIYKVYCLDKKSFSYFLDKPLEYDDHPDQTFHLHGQKPFPNDVDLFIELQRGALSFLFYKELRCCKPKRLEEDLPVKEPETPAVQEIIRVTSEKLHKAYIFLRKRYPDEMKYFPEFKVNSQITSPLDDLPDEHLSQVRLSRQHIEASFRDEFARVETLISEENITAQYLAYLFEPGTVVIEKKGDAYAGYEQVDWPSRKTRPKRNPIQSAIDDRQGANVEISADQLYIQGHNWHFDGEFSMNWQELYADYGDSKQHVKPINELALLPLRFAGLEVAEELRRRGSIFWSCRVRRFVSYNTDNNMAEHKVTSDQLFLVYRQD</sequence>
<gene>
    <name evidence="3" type="ORF">HYALB_00002965</name>
</gene>
<dbReference type="AlphaFoldDB" id="A0A9N9M3K5"/>
<feature type="region of interest" description="Disordered" evidence="2">
    <location>
        <begin position="210"/>
        <end position="246"/>
    </location>
</feature>
<feature type="compositionally biased region" description="Polar residues" evidence="2">
    <location>
        <begin position="543"/>
        <end position="556"/>
    </location>
</feature>
<evidence type="ECO:0000256" key="1">
    <source>
        <dbReference type="SAM" id="Coils"/>
    </source>
</evidence>
<keyword evidence="1" id="KW-0175">Coiled coil</keyword>
<proteinExistence type="predicted"/>
<reference evidence="3" key="1">
    <citation type="submission" date="2021-07" db="EMBL/GenBank/DDBJ databases">
        <authorList>
            <person name="Durling M."/>
        </authorList>
    </citation>
    <scope>NUCLEOTIDE SEQUENCE</scope>
</reference>
<feature type="region of interest" description="Disordered" evidence="2">
    <location>
        <begin position="439"/>
        <end position="619"/>
    </location>
</feature>
<accession>A0A9N9M3K5</accession>
<keyword evidence="4" id="KW-1185">Reference proteome</keyword>
<evidence type="ECO:0000256" key="2">
    <source>
        <dbReference type="SAM" id="MobiDB-lite"/>
    </source>
</evidence>
<feature type="region of interest" description="Disordered" evidence="2">
    <location>
        <begin position="156"/>
        <end position="187"/>
    </location>
</feature>
<feature type="region of interest" description="Disordered" evidence="2">
    <location>
        <begin position="36"/>
        <end position="88"/>
    </location>
</feature>
<organism evidence="3 4">
    <name type="scientific">Hymenoscyphus albidus</name>
    <dbReference type="NCBI Taxonomy" id="595503"/>
    <lineage>
        <taxon>Eukaryota</taxon>
        <taxon>Fungi</taxon>
        <taxon>Dikarya</taxon>
        <taxon>Ascomycota</taxon>
        <taxon>Pezizomycotina</taxon>
        <taxon>Leotiomycetes</taxon>
        <taxon>Helotiales</taxon>
        <taxon>Helotiaceae</taxon>
        <taxon>Hymenoscyphus</taxon>
    </lineage>
</organism>
<comment type="caution">
    <text evidence="3">The sequence shown here is derived from an EMBL/GenBank/DDBJ whole genome shotgun (WGS) entry which is preliminary data.</text>
</comment>
<feature type="compositionally biased region" description="Polar residues" evidence="2">
    <location>
        <begin position="494"/>
        <end position="519"/>
    </location>
</feature>
<feature type="region of interest" description="Disordered" evidence="2">
    <location>
        <begin position="366"/>
        <end position="389"/>
    </location>
</feature>
<dbReference type="Proteomes" id="UP000701801">
    <property type="component" value="Unassembled WGS sequence"/>
</dbReference>
<dbReference type="OrthoDB" id="3797272at2759"/>